<accession>A0A6P1NUT2</accession>
<name>A0A6P1NUT2_9MICC</name>
<evidence type="ECO:0000313" key="2">
    <source>
        <dbReference type="EMBL" id="QHK20601.1"/>
    </source>
</evidence>
<evidence type="ECO:0000313" key="3">
    <source>
        <dbReference type="Proteomes" id="UP000464186"/>
    </source>
</evidence>
<evidence type="ECO:0000256" key="1">
    <source>
        <dbReference type="SAM" id="MobiDB-lite"/>
    </source>
</evidence>
<dbReference type="AlphaFoldDB" id="A0A6P1NUT2"/>
<feature type="region of interest" description="Disordered" evidence="1">
    <location>
        <begin position="1"/>
        <end position="22"/>
    </location>
</feature>
<keyword evidence="3" id="KW-1185">Reference proteome</keyword>
<proteinExistence type="predicted"/>
<protein>
    <submittedName>
        <fullName evidence="2">Uncharacterized protein</fullName>
    </submittedName>
</protein>
<gene>
    <name evidence="2" type="ORF">GU243_13630</name>
</gene>
<dbReference type="Proteomes" id="UP000464186">
    <property type="component" value="Chromosome"/>
</dbReference>
<dbReference type="KEGG" id="psey:GU243_13630"/>
<sequence>MTNEVDPKGKSPKKQGLESMPSLLMTQETDEFIKRFKTEAQRLGVDKKMTLAAAKKLAADAEQWVVNHKNDVNCCWPGCNESEVKKSHTLQKNGALKAVAEDHLYEVAWMPVVGAVQRKTGRSPASVFPGFCGDHEEKFLVFETKSKLEVPSHYLLQLYRTAVKEQWRYGIAGDYFAALPSLIQDWRSEFDWIDSRFEAFINSCQSHFEERLISQRITGGHLSGIEAELSEACSGIKTANFDELSLPSKLVFVTRLPGQIQYAYSGALHFWKDNHSLVILLVVIPQDGQTLVLMTSEQPFSEYLRRFGKLYLRDAGSLVDAVEAFARYRPDDWYFSRDWWNESHSRQTDILAFAQRAIPKLNMVPFDGLLQGEV</sequence>
<organism evidence="2 3">
    <name type="scientific">Pseudarthrobacter psychrotolerans</name>
    <dbReference type="NCBI Taxonomy" id="2697569"/>
    <lineage>
        <taxon>Bacteria</taxon>
        <taxon>Bacillati</taxon>
        <taxon>Actinomycetota</taxon>
        <taxon>Actinomycetes</taxon>
        <taxon>Micrococcales</taxon>
        <taxon>Micrococcaceae</taxon>
        <taxon>Pseudarthrobacter</taxon>
    </lineage>
</organism>
<reference evidence="2 3" key="1">
    <citation type="submission" date="2020-01" db="EMBL/GenBank/DDBJ databases">
        <title>Pseudarthrobacter psychrotolerans sp. nov., isolated from antarctic soil.</title>
        <authorList>
            <person name="Shin Y."/>
            <person name="Park W."/>
        </authorList>
    </citation>
    <scope>NUCLEOTIDE SEQUENCE [LARGE SCALE GENOMIC DNA]</scope>
    <source>
        <strain evidence="2 3">YJ56</strain>
    </source>
</reference>
<dbReference type="EMBL" id="CP047898">
    <property type="protein sequence ID" value="QHK20601.1"/>
    <property type="molecule type" value="Genomic_DNA"/>
</dbReference>